<dbReference type="GO" id="GO:0005829">
    <property type="term" value="C:cytosol"/>
    <property type="evidence" value="ECO:0007669"/>
    <property type="project" value="TreeGrafter"/>
</dbReference>
<gene>
    <name evidence="3" type="ORF">EVA92_04935</name>
</gene>
<dbReference type="HAMAP" id="MF_00686">
    <property type="entry name" value="Fe_traffic_YggX"/>
    <property type="match status" value="1"/>
</dbReference>
<organism evidence="3 4">
    <name type="scientific">SAR86 cluster bacterium</name>
    <dbReference type="NCBI Taxonomy" id="2030880"/>
    <lineage>
        <taxon>Bacteria</taxon>
        <taxon>Pseudomonadati</taxon>
        <taxon>Pseudomonadota</taxon>
        <taxon>Gammaproteobacteria</taxon>
        <taxon>SAR86 cluster</taxon>
    </lineage>
</organism>
<reference evidence="3 4" key="1">
    <citation type="submission" date="2019-02" db="EMBL/GenBank/DDBJ databases">
        <title>Prokaryotic population dynamics and viral predation in marine succession experiment using metagenomics: the confinement effect.</title>
        <authorList>
            <person name="Haro-Moreno J.M."/>
            <person name="Rodriguez-Valera F."/>
            <person name="Lopez-Perez M."/>
        </authorList>
    </citation>
    <scope>NUCLEOTIDE SEQUENCE [LARGE SCALE GENOMIC DNA]</scope>
    <source>
        <strain evidence="3">MED-G159</strain>
    </source>
</reference>
<accession>A0A520MWG7</accession>
<evidence type="ECO:0000256" key="1">
    <source>
        <dbReference type="ARBA" id="ARBA00023004"/>
    </source>
</evidence>
<sequence length="89" mass="10353">MNKIFCQKYKKNLTRMNVAPFPGDFGQEILTNYSKEAWDDWIGLQTMLINEGGLDLSNKDSRKWLSKQMKLFLENGDYKKPDGFTPISN</sequence>
<dbReference type="GO" id="GO:0034599">
    <property type="term" value="P:cellular response to oxidative stress"/>
    <property type="evidence" value="ECO:0007669"/>
    <property type="project" value="TreeGrafter"/>
</dbReference>
<dbReference type="GO" id="GO:0005506">
    <property type="term" value="F:iron ion binding"/>
    <property type="evidence" value="ECO:0007669"/>
    <property type="project" value="UniProtKB-UniRule"/>
</dbReference>
<evidence type="ECO:0000313" key="4">
    <source>
        <dbReference type="Proteomes" id="UP000315825"/>
    </source>
</evidence>
<comment type="caution">
    <text evidence="3">The sequence shown here is derived from an EMBL/GenBank/DDBJ whole genome shotgun (WGS) entry which is preliminary data.</text>
</comment>
<evidence type="ECO:0000313" key="3">
    <source>
        <dbReference type="EMBL" id="RZO25544.1"/>
    </source>
</evidence>
<dbReference type="SUPFAM" id="SSF111148">
    <property type="entry name" value="YggX-like"/>
    <property type="match status" value="1"/>
</dbReference>
<proteinExistence type="inferred from homology"/>
<name>A0A520MWG7_9GAMM</name>
<dbReference type="PANTHER" id="PTHR36965:SF1">
    <property type="entry name" value="FE(2+)-TRAFFICKING PROTEIN-RELATED"/>
    <property type="match status" value="1"/>
</dbReference>
<dbReference type="Proteomes" id="UP000315825">
    <property type="component" value="Unassembled WGS sequence"/>
</dbReference>
<dbReference type="AlphaFoldDB" id="A0A520MWG7"/>
<dbReference type="InterPro" id="IPR007457">
    <property type="entry name" value="Fe_traffick_prot_YggX"/>
</dbReference>
<protein>
    <recommendedName>
        <fullName evidence="2">Probable Fe(2+)-trafficking protein</fullName>
    </recommendedName>
</protein>
<dbReference type="Gene3D" id="1.10.3880.10">
    <property type="entry name" value="Fe(II) trafficking protein YggX"/>
    <property type="match status" value="1"/>
</dbReference>
<comment type="function">
    <text evidence="2">Could be a mediator in iron transactions between iron acquisition and iron-requiring processes, such as synthesis and/or repair of Fe-S clusters in biosynthetic enzymes.</text>
</comment>
<dbReference type="NCBIfam" id="NF003817">
    <property type="entry name" value="PRK05408.1"/>
    <property type="match status" value="1"/>
</dbReference>
<keyword evidence="1 2" id="KW-0408">Iron</keyword>
<dbReference type="EMBL" id="SHBE01000015">
    <property type="protein sequence ID" value="RZO25544.1"/>
    <property type="molecule type" value="Genomic_DNA"/>
</dbReference>
<dbReference type="PANTHER" id="PTHR36965">
    <property type="entry name" value="FE(2+)-TRAFFICKING PROTEIN-RELATED"/>
    <property type="match status" value="1"/>
</dbReference>
<dbReference type="Pfam" id="PF04362">
    <property type="entry name" value="Iron_traffic"/>
    <property type="match status" value="1"/>
</dbReference>
<evidence type="ECO:0000256" key="2">
    <source>
        <dbReference type="HAMAP-Rule" id="MF_00686"/>
    </source>
</evidence>
<dbReference type="InterPro" id="IPR036766">
    <property type="entry name" value="Fe_traffick_prot_YggX_sf"/>
</dbReference>
<comment type="similarity">
    <text evidence="2">Belongs to the Fe(2+)-trafficking protein family.</text>
</comment>